<dbReference type="PANTHER" id="PTHR19304">
    <property type="entry name" value="CYCLIC-AMP RESPONSE ELEMENT BINDING PROTEIN"/>
    <property type="match status" value="1"/>
</dbReference>
<dbReference type="EMBL" id="BAABUJ010000050">
    <property type="protein sequence ID" value="GAA5805704.1"/>
    <property type="molecule type" value="Genomic_DNA"/>
</dbReference>
<dbReference type="InterPro" id="IPR046347">
    <property type="entry name" value="bZIP_sf"/>
</dbReference>
<protein>
    <recommendedName>
        <fullName evidence="7">BZIP domain-containing protein</fullName>
    </recommendedName>
</protein>
<feature type="compositionally biased region" description="Low complexity" evidence="6">
    <location>
        <begin position="175"/>
        <end position="188"/>
    </location>
</feature>
<name>A0ABP9YFH0_9FUNG</name>
<comment type="caution">
    <text evidence="8">The sequence shown here is derived from an EMBL/GenBank/DDBJ whole genome shotgun (WGS) entry which is preliminary data.</text>
</comment>
<dbReference type="PROSITE" id="PS50217">
    <property type="entry name" value="BZIP"/>
    <property type="match status" value="1"/>
</dbReference>
<dbReference type="SUPFAM" id="SSF57959">
    <property type="entry name" value="Leucine zipper domain"/>
    <property type="match status" value="1"/>
</dbReference>
<gene>
    <name evidence="8" type="ORF">HPULCUR_011228</name>
</gene>
<dbReference type="InterPro" id="IPR051027">
    <property type="entry name" value="bZIP_transcription_factors"/>
</dbReference>
<evidence type="ECO:0000256" key="5">
    <source>
        <dbReference type="ARBA" id="ARBA00023242"/>
    </source>
</evidence>
<evidence type="ECO:0000259" key="7">
    <source>
        <dbReference type="PROSITE" id="PS50217"/>
    </source>
</evidence>
<dbReference type="InterPro" id="IPR004827">
    <property type="entry name" value="bZIP"/>
</dbReference>
<dbReference type="Proteomes" id="UP001476247">
    <property type="component" value="Unassembled WGS sequence"/>
</dbReference>
<dbReference type="PRINTS" id="PR00043">
    <property type="entry name" value="LEUZIPPRJUN"/>
</dbReference>
<dbReference type="Gene3D" id="1.20.5.170">
    <property type="match status" value="1"/>
</dbReference>
<evidence type="ECO:0000256" key="6">
    <source>
        <dbReference type="SAM" id="MobiDB-lite"/>
    </source>
</evidence>
<feature type="domain" description="BZIP" evidence="7">
    <location>
        <begin position="206"/>
        <end position="269"/>
    </location>
</feature>
<organism evidence="8 9">
    <name type="scientific">Helicostylum pulchrum</name>
    <dbReference type="NCBI Taxonomy" id="562976"/>
    <lineage>
        <taxon>Eukaryota</taxon>
        <taxon>Fungi</taxon>
        <taxon>Fungi incertae sedis</taxon>
        <taxon>Mucoromycota</taxon>
        <taxon>Mucoromycotina</taxon>
        <taxon>Mucoromycetes</taxon>
        <taxon>Mucorales</taxon>
        <taxon>Mucorineae</taxon>
        <taxon>Mucoraceae</taxon>
        <taxon>Helicostylum</taxon>
    </lineage>
</organism>
<evidence type="ECO:0000256" key="1">
    <source>
        <dbReference type="ARBA" id="ARBA00004123"/>
    </source>
</evidence>
<evidence type="ECO:0000313" key="8">
    <source>
        <dbReference type="EMBL" id="GAA5805704.1"/>
    </source>
</evidence>
<feature type="region of interest" description="Disordered" evidence="6">
    <location>
        <begin position="162"/>
        <end position="210"/>
    </location>
</feature>
<keyword evidence="4" id="KW-0804">Transcription</keyword>
<dbReference type="CDD" id="cd14687">
    <property type="entry name" value="bZIP_ATF2"/>
    <property type="match status" value="1"/>
</dbReference>
<dbReference type="InterPro" id="IPR020956">
    <property type="entry name" value="TF_Aft1_OSM"/>
</dbReference>
<dbReference type="Pfam" id="PF00170">
    <property type="entry name" value="bZIP_1"/>
    <property type="match status" value="1"/>
</dbReference>
<dbReference type="InterPro" id="IPR002112">
    <property type="entry name" value="Leuzip_Jun"/>
</dbReference>
<keyword evidence="5" id="KW-0539">Nucleus</keyword>
<sequence>MITTSISEAYSLLGAQTTPAQPVMDQIVYTNNVLLDSNTTPDLLAEKNNNSGSSSAEGAVFLPTYAPLPTTKLEEEPNPFEQSFESTVKMQKTTTNTTTKLPSVKSIDNPKPTRLDALENQWDSLRSGILSPSMLPGPTTTAVRRPIKYEIETTTFYNHSYENPPPAAVKHSRKISNSSSISSSSSSNKKQKTIATTTTMGDPEDEEKRKNFLERNRIAALKCRQRKKQWLQNLQTKVEYLAADNEQYHMQANALQEELINLKTLLMAHKDCPINQQDLKIALNRPIPGAPSLPHLLSNNTDDA</sequence>
<reference evidence="8 9" key="1">
    <citation type="submission" date="2024-04" db="EMBL/GenBank/DDBJ databases">
        <title>genome sequences of Mucor flavus KT1a and Helicostylum pulchrum KT1b strains isolation_sourced from the surface of a dry-aged beef.</title>
        <authorList>
            <person name="Toyotome T."/>
            <person name="Hosono M."/>
            <person name="Torimaru M."/>
            <person name="Fukuda K."/>
            <person name="Mikami N."/>
        </authorList>
    </citation>
    <scope>NUCLEOTIDE SEQUENCE [LARGE SCALE GENOMIC DNA]</scope>
    <source>
        <strain evidence="8 9">KT1b</strain>
    </source>
</reference>
<dbReference type="SMART" id="SM00338">
    <property type="entry name" value="BRLZ"/>
    <property type="match status" value="1"/>
</dbReference>
<proteinExistence type="predicted"/>
<accession>A0ABP9YFH0</accession>
<evidence type="ECO:0000256" key="2">
    <source>
        <dbReference type="ARBA" id="ARBA00023015"/>
    </source>
</evidence>
<evidence type="ECO:0000256" key="3">
    <source>
        <dbReference type="ARBA" id="ARBA00023125"/>
    </source>
</evidence>
<evidence type="ECO:0000256" key="4">
    <source>
        <dbReference type="ARBA" id="ARBA00023163"/>
    </source>
</evidence>
<feature type="region of interest" description="Disordered" evidence="6">
    <location>
        <begin position="92"/>
        <end position="114"/>
    </location>
</feature>
<evidence type="ECO:0000313" key="9">
    <source>
        <dbReference type="Proteomes" id="UP001476247"/>
    </source>
</evidence>
<keyword evidence="9" id="KW-1185">Reference proteome</keyword>
<keyword evidence="3" id="KW-0238">DNA-binding</keyword>
<comment type="subcellular location">
    <subcellularLocation>
        <location evidence="1">Nucleus</location>
    </subcellularLocation>
</comment>
<keyword evidence="2" id="KW-0805">Transcription regulation</keyword>
<dbReference type="Pfam" id="PF11785">
    <property type="entry name" value="Aft1_OSA"/>
    <property type="match status" value="1"/>
</dbReference>